<comment type="caution">
    <text evidence="1">The sequence shown here is derived from an EMBL/GenBank/DDBJ whole genome shotgun (WGS) entry which is preliminary data.</text>
</comment>
<protein>
    <submittedName>
        <fullName evidence="1">Uncharacterized protein</fullName>
    </submittedName>
</protein>
<sequence>MTIGSASASWRGFDAIQGKSTAFLRGAFSLVITCLRQPDKATPLLSGPTVARKAEQSASAHIP</sequence>
<evidence type="ECO:0000313" key="1">
    <source>
        <dbReference type="EMBL" id="KAH0469257.1"/>
    </source>
</evidence>
<keyword evidence="2" id="KW-1185">Reference proteome</keyword>
<name>A0AAV7HK04_DENCH</name>
<reference evidence="1 2" key="1">
    <citation type="journal article" date="2021" name="Hortic Res">
        <title>Chromosome-scale assembly of the Dendrobium chrysotoxum genome enhances the understanding of orchid evolution.</title>
        <authorList>
            <person name="Zhang Y."/>
            <person name="Zhang G.Q."/>
            <person name="Zhang D."/>
            <person name="Liu X.D."/>
            <person name="Xu X.Y."/>
            <person name="Sun W.H."/>
            <person name="Yu X."/>
            <person name="Zhu X."/>
            <person name="Wang Z.W."/>
            <person name="Zhao X."/>
            <person name="Zhong W.Y."/>
            <person name="Chen H."/>
            <person name="Yin W.L."/>
            <person name="Huang T."/>
            <person name="Niu S.C."/>
            <person name="Liu Z.J."/>
        </authorList>
    </citation>
    <scope>NUCLEOTIDE SEQUENCE [LARGE SCALE GENOMIC DNA]</scope>
    <source>
        <strain evidence="1">Lindl</strain>
    </source>
</reference>
<dbReference type="Proteomes" id="UP000775213">
    <property type="component" value="Unassembled WGS sequence"/>
</dbReference>
<organism evidence="1 2">
    <name type="scientific">Dendrobium chrysotoxum</name>
    <name type="common">Orchid</name>
    <dbReference type="NCBI Taxonomy" id="161865"/>
    <lineage>
        <taxon>Eukaryota</taxon>
        <taxon>Viridiplantae</taxon>
        <taxon>Streptophyta</taxon>
        <taxon>Embryophyta</taxon>
        <taxon>Tracheophyta</taxon>
        <taxon>Spermatophyta</taxon>
        <taxon>Magnoliopsida</taxon>
        <taxon>Liliopsida</taxon>
        <taxon>Asparagales</taxon>
        <taxon>Orchidaceae</taxon>
        <taxon>Epidendroideae</taxon>
        <taxon>Malaxideae</taxon>
        <taxon>Dendrobiinae</taxon>
        <taxon>Dendrobium</taxon>
    </lineage>
</organism>
<dbReference type="EMBL" id="JAGFBR010000003">
    <property type="protein sequence ID" value="KAH0469257.1"/>
    <property type="molecule type" value="Genomic_DNA"/>
</dbReference>
<proteinExistence type="predicted"/>
<gene>
    <name evidence="1" type="ORF">IEQ34_002489</name>
</gene>
<dbReference type="AlphaFoldDB" id="A0AAV7HK04"/>
<evidence type="ECO:0000313" key="2">
    <source>
        <dbReference type="Proteomes" id="UP000775213"/>
    </source>
</evidence>
<accession>A0AAV7HK04</accession>